<name>A0A923SQG9_9FIRM</name>
<evidence type="ECO:0000313" key="1">
    <source>
        <dbReference type="EMBL" id="MBC5998420.1"/>
    </source>
</evidence>
<dbReference type="EMBL" id="JACRWC010000001">
    <property type="protein sequence ID" value="MBC5998420.1"/>
    <property type="molecule type" value="Genomic_DNA"/>
</dbReference>
<dbReference type="Proteomes" id="UP000644115">
    <property type="component" value="Unassembled WGS sequence"/>
</dbReference>
<comment type="caution">
    <text evidence="1">The sequence shown here is derived from an EMBL/GenBank/DDBJ whole genome shotgun (WGS) entry which is preliminary data.</text>
</comment>
<reference evidence="1" key="1">
    <citation type="submission" date="2020-08" db="EMBL/GenBank/DDBJ databases">
        <authorList>
            <person name="Liu C."/>
            <person name="Sun Q."/>
        </authorList>
    </citation>
    <scope>NUCLEOTIDE SEQUENCE</scope>
    <source>
        <strain evidence="1">BX16</strain>
    </source>
</reference>
<sequence length="61" mass="7103">MLQSAPCQQVVVVGNSRLQHEIQERLKEIEPKLDLIARGEHVEEAVMEELRTTYEIAQTWE</sequence>
<dbReference type="AlphaFoldDB" id="A0A923SQG9"/>
<protein>
    <submittedName>
        <fullName evidence="1">Uncharacterized protein</fullName>
    </submittedName>
</protein>
<proteinExistence type="predicted"/>
<evidence type="ECO:0000313" key="2">
    <source>
        <dbReference type="Proteomes" id="UP000644115"/>
    </source>
</evidence>
<accession>A0A923SQG9</accession>
<keyword evidence="2" id="KW-1185">Reference proteome</keyword>
<gene>
    <name evidence="1" type="ORF">H8876_00070</name>
</gene>
<organism evidence="1 2">
    <name type="scientific">Lentihominibacter faecis</name>
    <dbReference type="NCBI Taxonomy" id="2764712"/>
    <lineage>
        <taxon>Bacteria</taxon>
        <taxon>Bacillati</taxon>
        <taxon>Bacillota</taxon>
        <taxon>Clostridia</taxon>
        <taxon>Peptostreptococcales</taxon>
        <taxon>Anaerovoracaceae</taxon>
        <taxon>Lentihominibacter</taxon>
    </lineage>
</organism>